<sequence length="328" mass="37841">DRDEHDPGDQLRPRRVHGRRREHRRDGRGHRLLRRRVPRHRGPPEEVRPHPRVRHADRRRRHPGRRDRHGRLRPPPRGRDPVRRLHLPRVRPDRVGGGAHALPHGGRMDAADGDPQPLRRGHLRRADALAIARGAVRPRRRHQNGDPVQPVRRQGPADRRDRGPGPGHVLRTQAHLQRPVRRLLRTPGDALGQAPDGRGPRRPLHRPARQGRRRPRRGSGDDPRLRHHGPRRARDRGGERRRRGGDRPSHHRPRRHRHDRGVGQEDRPLPRRPRGDAHRRLRRGARRAGAGTLFLSLGGACGARHRLGHALSARARMDIFPRPQAGRQ</sequence>
<feature type="region of interest" description="Disordered" evidence="1">
    <location>
        <begin position="131"/>
        <end position="285"/>
    </location>
</feature>
<dbReference type="EMBL" id="CADCVX010000103">
    <property type="protein sequence ID" value="CAA9489324.1"/>
    <property type="molecule type" value="Genomic_DNA"/>
</dbReference>
<dbReference type="GO" id="GO:0003863">
    <property type="term" value="F:branched-chain 2-oxo acid dehydrogenase activity"/>
    <property type="evidence" value="ECO:0007669"/>
    <property type="project" value="UniProtKB-EC"/>
</dbReference>
<feature type="compositionally biased region" description="Basic residues" evidence="1">
    <location>
        <begin position="13"/>
        <end position="41"/>
    </location>
</feature>
<evidence type="ECO:0000256" key="1">
    <source>
        <dbReference type="SAM" id="MobiDB-lite"/>
    </source>
</evidence>
<dbReference type="EC" id="1.2.4.4" evidence="2"/>
<feature type="non-terminal residue" evidence="2">
    <location>
        <position position="1"/>
    </location>
</feature>
<dbReference type="AlphaFoldDB" id="A0A6J4S461"/>
<keyword evidence="2" id="KW-0560">Oxidoreductase</keyword>
<feature type="compositionally biased region" description="Basic and acidic residues" evidence="1">
    <location>
        <begin position="260"/>
        <end position="278"/>
    </location>
</feature>
<gene>
    <name evidence="2" type="ORF">AVDCRST_MAG91-456</name>
</gene>
<evidence type="ECO:0000313" key="2">
    <source>
        <dbReference type="EMBL" id="CAA9489324.1"/>
    </source>
</evidence>
<accession>A0A6J4S461</accession>
<organism evidence="2">
    <name type="scientific">uncultured Sphingomonadaceae bacterium</name>
    <dbReference type="NCBI Taxonomy" id="169976"/>
    <lineage>
        <taxon>Bacteria</taxon>
        <taxon>Pseudomonadati</taxon>
        <taxon>Pseudomonadota</taxon>
        <taxon>Alphaproteobacteria</taxon>
        <taxon>Sphingomonadales</taxon>
        <taxon>Sphingomonadaceae</taxon>
        <taxon>environmental samples</taxon>
    </lineage>
</organism>
<feature type="compositionally biased region" description="Basic residues" evidence="1">
    <location>
        <begin position="200"/>
        <end position="217"/>
    </location>
</feature>
<feature type="compositionally biased region" description="Basic residues" evidence="1">
    <location>
        <begin position="225"/>
        <end position="259"/>
    </location>
</feature>
<proteinExistence type="predicted"/>
<feature type="compositionally biased region" description="Basic and acidic residues" evidence="1">
    <location>
        <begin position="1"/>
        <end position="12"/>
    </location>
</feature>
<feature type="non-terminal residue" evidence="2">
    <location>
        <position position="328"/>
    </location>
</feature>
<feature type="region of interest" description="Disordered" evidence="1">
    <location>
        <begin position="1"/>
        <end position="119"/>
    </location>
</feature>
<protein>
    <submittedName>
        <fullName evidence="2">Branched-chain alpha-keto acid dehydrogenase, E1 component, beta subunit</fullName>
        <ecNumber evidence="2">1.2.4.4</ecNumber>
    </submittedName>
</protein>
<feature type="compositionally biased region" description="Basic residues" evidence="1">
    <location>
        <begin position="50"/>
        <end position="76"/>
    </location>
</feature>
<reference evidence="2" key="1">
    <citation type="submission" date="2020-02" db="EMBL/GenBank/DDBJ databases">
        <authorList>
            <person name="Meier V. D."/>
        </authorList>
    </citation>
    <scope>NUCLEOTIDE SEQUENCE</scope>
    <source>
        <strain evidence="2">AVDCRST_MAG91</strain>
    </source>
</reference>
<name>A0A6J4S461_9SPHN</name>